<organism evidence="2 3">
    <name type="scientific">Chaetomidium leptoderma</name>
    <dbReference type="NCBI Taxonomy" id="669021"/>
    <lineage>
        <taxon>Eukaryota</taxon>
        <taxon>Fungi</taxon>
        <taxon>Dikarya</taxon>
        <taxon>Ascomycota</taxon>
        <taxon>Pezizomycotina</taxon>
        <taxon>Sordariomycetes</taxon>
        <taxon>Sordariomycetidae</taxon>
        <taxon>Sordariales</taxon>
        <taxon>Chaetomiaceae</taxon>
        <taxon>Chaetomidium</taxon>
    </lineage>
</organism>
<evidence type="ECO:0000313" key="3">
    <source>
        <dbReference type="Proteomes" id="UP001302745"/>
    </source>
</evidence>
<protein>
    <submittedName>
        <fullName evidence="2">Uncharacterized protein</fullName>
    </submittedName>
</protein>
<reference evidence="2" key="1">
    <citation type="journal article" date="2023" name="Mol. Phylogenet. Evol.">
        <title>Genome-scale phylogeny and comparative genomics of the fungal order Sordariales.</title>
        <authorList>
            <person name="Hensen N."/>
            <person name="Bonometti L."/>
            <person name="Westerberg I."/>
            <person name="Brannstrom I.O."/>
            <person name="Guillou S."/>
            <person name="Cros-Aarteil S."/>
            <person name="Calhoun S."/>
            <person name="Haridas S."/>
            <person name="Kuo A."/>
            <person name="Mondo S."/>
            <person name="Pangilinan J."/>
            <person name="Riley R."/>
            <person name="LaButti K."/>
            <person name="Andreopoulos B."/>
            <person name="Lipzen A."/>
            <person name="Chen C."/>
            <person name="Yan M."/>
            <person name="Daum C."/>
            <person name="Ng V."/>
            <person name="Clum A."/>
            <person name="Steindorff A."/>
            <person name="Ohm R.A."/>
            <person name="Martin F."/>
            <person name="Silar P."/>
            <person name="Natvig D.O."/>
            <person name="Lalanne C."/>
            <person name="Gautier V."/>
            <person name="Ament-Velasquez S.L."/>
            <person name="Kruys A."/>
            <person name="Hutchinson M.I."/>
            <person name="Powell A.J."/>
            <person name="Barry K."/>
            <person name="Miller A.N."/>
            <person name="Grigoriev I.V."/>
            <person name="Debuchy R."/>
            <person name="Gladieux P."/>
            <person name="Hiltunen Thoren M."/>
            <person name="Johannesson H."/>
        </authorList>
    </citation>
    <scope>NUCLEOTIDE SEQUENCE</scope>
    <source>
        <strain evidence="2">CBS 538.74</strain>
    </source>
</reference>
<dbReference type="EMBL" id="MU856936">
    <property type="protein sequence ID" value="KAK4153589.1"/>
    <property type="molecule type" value="Genomic_DNA"/>
</dbReference>
<feature type="region of interest" description="Disordered" evidence="1">
    <location>
        <begin position="1"/>
        <end position="26"/>
    </location>
</feature>
<name>A0AAN6VLZ5_9PEZI</name>
<dbReference type="Proteomes" id="UP001302745">
    <property type="component" value="Unassembled WGS sequence"/>
</dbReference>
<evidence type="ECO:0000313" key="2">
    <source>
        <dbReference type="EMBL" id="KAK4153589.1"/>
    </source>
</evidence>
<gene>
    <name evidence="2" type="ORF">C8A00DRAFT_43530</name>
</gene>
<keyword evidence="3" id="KW-1185">Reference proteome</keyword>
<proteinExistence type="predicted"/>
<reference evidence="2" key="2">
    <citation type="submission" date="2023-05" db="EMBL/GenBank/DDBJ databases">
        <authorList>
            <consortium name="Lawrence Berkeley National Laboratory"/>
            <person name="Steindorff A."/>
            <person name="Hensen N."/>
            <person name="Bonometti L."/>
            <person name="Westerberg I."/>
            <person name="Brannstrom I.O."/>
            <person name="Guillou S."/>
            <person name="Cros-Aarteil S."/>
            <person name="Calhoun S."/>
            <person name="Haridas S."/>
            <person name="Kuo A."/>
            <person name="Mondo S."/>
            <person name="Pangilinan J."/>
            <person name="Riley R."/>
            <person name="Labutti K."/>
            <person name="Andreopoulos B."/>
            <person name="Lipzen A."/>
            <person name="Chen C."/>
            <person name="Yanf M."/>
            <person name="Daum C."/>
            <person name="Ng V."/>
            <person name="Clum A."/>
            <person name="Ohm R."/>
            <person name="Martin F."/>
            <person name="Silar P."/>
            <person name="Natvig D."/>
            <person name="Lalanne C."/>
            <person name="Gautier V."/>
            <person name="Ament-Velasquez S.L."/>
            <person name="Kruys A."/>
            <person name="Hutchinson M.I."/>
            <person name="Powell A.J."/>
            <person name="Barry K."/>
            <person name="Miller A.N."/>
            <person name="Grigoriev I.V."/>
            <person name="Debuchy R."/>
            <person name="Gladieux P."/>
            <person name="Thoren M.H."/>
            <person name="Johannesson H."/>
        </authorList>
    </citation>
    <scope>NUCLEOTIDE SEQUENCE</scope>
    <source>
        <strain evidence="2">CBS 538.74</strain>
    </source>
</reference>
<feature type="compositionally biased region" description="Basic and acidic residues" evidence="1">
    <location>
        <begin position="11"/>
        <end position="20"/>
    </location>
</feature>
<comment type="caution">
    <text evidence="2">The sequence shown here is derived from an EMBL/GenBank/DDBJ whole genome shotgun (WGS) entry which is preliminary data.</text>
</comment>
<sequence>MMRAPGCGLDLPERTADERQGPGPCNPIKSYRFQDRVQSARPCWSGRCLFSSSNGRYYFDIRFGTDVYNPNIVPHPKFNNTWYIVGQLWADDDPAVHANHFYEAGCMAQFINGALMDIAGFNLNVGPRDARVFVGPQNPFITFGSNSGYTCLGLWIQDFRQLVDWEYELMTNTDFKVGTALQRPGTYFPLEKNYFLFWDDHDQMHVHQDMYPKRMFASLERNGSTGPDLAPKAATFDEKCLTRYMPKMPPDLESIHQATNSLKITMCNRADKKCSPHAGNTFIMAIIQHKTYYSYHSEYEPYVVLFQQRAPYELYAISKKPLWISGRKRHTGRATDMMYVTSVNWQERGVNYHGYLDDIAILGFGYEDKGSGGIDVRACDLLVDMGPCEEP</sequence>
<accession>A0AAN6VLZ5</accession>
<dbReference type="AlphaFoldDB" id="A0AAN6VLZ5"/>
<evidence type="ECO:0000256" key="1">
    <source>
        <dbReference type="SAM" id="MobiDB-lite"/>
    </source>
</evidence>